<organism evidence="13 14">
    <name type="scientific">Roseiterribacter gracilis</name>
    <dbReference type="NCBI Taxonomy" id="2812848"/>
    <lineage>
        <taxon>Bacteria</taxon>
        <taxon>Pseudomonadati</taxon>
        <taxon>Pseudomonadota</taxon>
        <taxon>Alphaproteobacteria</taxon>
        <taxon>Rhodospirillales</taxon>
        <taxon>Roseiterribacteraceae</taxon>
        <taxon>Roseiterribacter</taxon>
    </lineage>
</organism>
<feature type="domain" description="AprE-like beta-barrel" evidence="12">
    <location>
        <begin position="337"/>
        <end position="425"/>
    </location>
</feature>
<dbReference type="InterPro" id="IPR058982">
    <property type="entry name" value="Beta-barrel_AprE"/>
</dbReference>
<comment type="subcellular location">
    <subcellularLocation>
        <location evidence="1 9">Cell inner membrane</location>
        <topology evidence="1 9">Single-pass membrane protein</topology>
    </subcellularLocation>
</comment>
<dbReference type="GO" id="GO:0005886">
    <property type="term" value="C:plasma membrane"/>
    <property type="evidence" value="ECO:0007669"/>
    <property type="project" value="UniProtKB-SubCell"/>
</dbReference>
<evidence type="ECO:0000256" key="3">
    <source>
        <dbReference type="ARBA" id="ARBA00022448"/>
    </source>
</evidence>
<evidence type="ECO:0000256" key="7">
    <source>
        <dbReference type="ARBA" id="ARBA00022989"/>
    </source>
</evidence>
<feature type="domain" description="AprE-like long alpha-helical hairpin" evidence="11">
    <location>
        <begin position="107"/>
        <end position="293"/>
    </location>
</feature>
<dbReference type="GO" id="GO:0008233">
    <property type="term" value="F:peptidase activity"/>
    <property type="evidence" value="ECO:0007669"/>
    <property type="project" value="UniProtKB-KW"/>
</dbReference>
<dbReference type="AlphaFoldDB" id="A0A8S8XHE0"/>
<keyword evidence="13" id="KW-0645">Protease</keyword>
<evidence type="ECO:0000256" key="2">
    <source>
        <dbReference type="ARBA" id="ARBA00009477"/>
    </source>
</evidence>
<keyword evidence="3 9" id="KW-0813">Transport</keyword>
<reference evidence="13" key="1">
    <citation type="submission" date="2021-02" db="EMBL/GenBank/DDBJ databases">
        <title>Genome sequence of Rhodospirillales sp. strain TMPK1 isolated from soil.</title>
        <authorList>
            <person name="Nakai R."/>
            <person name="Kusada H."/>
            <person name="Tamaki H."/>
        </authorList>
    </citation>
    <scope>NUCLEOTIDE SEQUENCE</scope>
    <source>
        <strain evidence="13">TMPK1</strain>
    </source>
</reference>
<keyword evidence="8 9" id="KW-0472">Membrane</keyword>
<keyword evidence="13" id="KW-0378">Hydrolase</keyword>
<comment type="similarity">
    <text evidence="2 9">Belongs to the membrane fusion protein (MFP) (TC 8.A.1) family.</text>
</comment>
<dbReference type="GO" id="GO:0006508">
    <property type="term" value="P:proteolysis"/>
    <property type="evidence" value="ECO:0007669"/>
    <property type="project" value="UniProtKB-KW"/>
</dbReference>
<evidence type="ECO:0000259" key="11">
    <source>
        <dbReference type="Pfam" id="PF25994"/>
    </source>
</evidence>
<dbReference type="Pfam" id="PF26002">
    <property type="entry name" value="Beta-barrel_AprE"/>
    <property type="match status" value="1"/>
</dbReference>
<dbReference type="Gene3D" id="2.40.30.170">
    <property type="match status" value="1"/>
</dbReference>
<dbReference type="PRINTS" id="PR01490">
    <property type="entry name" value="RTXTOXIND"/>
</dbReference>
<evidence type="ECO:0000256" key="1">
    <source>
        <dbReference type="ARBA" id="ARBA00004377"/>
    </source>
</evidence>
<accession>A0A8S8XHE0</accession>
<dbReference type="InterPro" id="IPR050739">
    <property type="entry name" value="MFP"/>
</dbReference>
<keyword evidence="6 9" id="KW-0812">Transmembrane</keyword>
<evidence type="ECO:0000313" key="14">
    <source>
        <dbReference type="Proteomes" id="UP000681075"/>
    </source>
</evidence>
<keyword evidence="5 9" id="KW-0997">Cell inner membrane</keyword>
<dbReference type="PANTHER" id="PTHR30386">
    <property type="entry name" value="MEMBRANE FUSION SUBUNIT OF EMRAB-TOLC MULTIDRUG EFFLUX PUMP"/>
    <property type="match status" value="1"/>
</dbReference>
<evidence type="ECO:0000256" key="8">
    <source>
        <dbReference type="ARBA" id="ARBA00023136"/>
    </source>
</evidence>
<evidence type="ECO:0000256" key="5">
    <source>
        <dbReference type="ARBA" id="ARBA00022519"/>
    </source>
</evidence>
<evidence type="ECO:0000256" key="4">
    <source>
        <dbReference type="ARBA" id="ARBA00022475"/>
    </source>
</evidence>
<dbReference type="GO" id="GO:0015031">
    <property type="term" value="P:protein transport"/>
    <property type="evidence" value="ECO:0007669"/>
    <property type="project" value="InterPro"/>
</dbReference>
<dbReference type="Pfam" id="PF25994">
    <property type="entry name" value="HH_AprE"/>
    <property type="match status" value="1"/>
</dbReference>
<dbReference type="InterPro" id="IPR058781">
    <property type="entry name" value="HH_AprE-like"/>
</dbReference>
<dbReference type="EMBL" id="BOPV01000001">
    <property type="protein sequence ID" value="GIL41411.1"/>
    <property type="molecule type" value="Genomic_DNA"/>
</dbReference>
<feature type="transmembrane region" description="Helical" evidence="9">
    <location>
        <begin position="28"/>
        <end position="48"/>
    </location>
</feature>
<protein>
    <recommendedName>
        <fullName evidence="9">Membrane fusion protein (MFP) family protein</fullName>
    </recommendedName>
</protein>
<keyword evidence="10" id="KW-0175">Coiled coil</keyword>
<keyword evidence="7 9" id="KW-1133">Transmembrane helix</keyword>
<evidence type="ECO:0000256" key="9">
    <source>
        <dbReference type="RuleBase" id="RU365093"/>
    </source>
</evidence>
<proteinExistence type="inferred from homology"/>
<dbReference type="Proteomes" id="UP000681075">
    <property type="component" value="Unassembled WGS sequence"/>
</dbReference>
<comment type="caution">
    <text evidence="13">The sequence shown here is derived from an EMBL/GenBank/DDBJ whole genome shotgun (WGS) entry which is preliminary data.</text>
</comment>
<keyword evidence="14" id="KW-1185">Reference proteome</keyword>
<sequence length="459" mass="50521">MRPWWPSNFTVEDPVDATLAGWLRPQRFVTWGVGLILVVFGSLVAWNLTADLERGAIGEGTVQSESYRKIVSSHYAALVQQINVRENQHVEAGEPLLVLDPTDSEVNTRILERKHWAEQTHIARLEAIRSGQEAITFPKDLLDFAAQDPEIAEAVGVARATFAASRNSTAERLAQFRSQQQQADQSLAGQRAQRAQLVAQQALFQKELDGVRSLLDQGLERKPKLLELQRNSAAVEGNIAAIDANIARIQMQRNELELRAQSLIADERDTASRQLTQAWDADLEYTDRLKAARNLMSLTVLRAPRSGTVLNVKVKTVGAVVRPDEALVEIVPDQDALMLRVIVPPQDISDVKPGTAARVSIHGGGRGLRRLNANVINVSPDLVPNPRSLAGTYIADVEIEPDALSADARKRLQPGMSATVKLITGHRSVWTYMTEGLLDALRGHQALMEGKDSAARKPE</sequence>
<dbReference type="InterPro" id="IPR010129">
    <property type="entry name" value="T1SS_HlyD"/>
</dbReference>
<feature type="coiled-coil region" evidence="10">
    <location>
        <begin position="239"/>
        <end position="266"/>
    </location>
</feature>
<evidence type="ECO:0000256" key="10">
    <source>
        <dbReference type="SAM" id="Coils"/>
    </source>
</evidence>
<gene>
    <name evidence="13" type="primary">aprE</name>
    <name evidence="13" type="ORF">TMPK1_36480</name>
</gene>
<dbReference type="NCBIfam" id="TIGR01843">
    <property type="entry name" value="type_I_hlyD"/>
    <property type="match status" value="1"/>
</dbReference>
<keyword evidence="4 9" id="KW-1003">Cell membrane</keyword>
<dbReference type="PANTHER" id="PTHR30386:SF17">
    <property type="entry name" value="ALKALINE PROTEASE SECRETION PROTEIN APRE"/>
    <property type="match status" value="1"/>
</dbReference>
<evidence type="ECO:0000256" key="6">
    <source>
        <dbReference type="ARBA" id="ARBA00022692"/>
    </source>
</evidence>
<evidence type="ECO:0000313" key="13">
    <source>
        <dbReference type="EMBL" id="GIL41411.1"/>
    </source>
</evidence>
<name>A0A8S8XHE0_9PROT</name>
<evidence type="ECO:0000259" key="12">
    <source>
        <dbReference type="Pfam" id="PF26002"/>
    </source>
</evidence>